<dbReference type="Proteomes" id="UP000076078">
    <property type="component" value="Unassembled WGS sequence"/>
</dbReference>
<keyword evidence="1" id="KW-0812">Transmembrane</keyword>
<name>A0A151ZCH0_TIELA</name>
<protein>
    <recommendedName>
        <fullName evidence="4">Transmembrane protein</fullName>
    </recommendedName>
</protein>
<feature type="transmembrane region" description="Helical" evidence="1">
    <location>
        <begin position="148"/>
        <end position="170"/>
    </location>
</feature>
<comment type="caution">
    <text evidence="2">The sequence shown here is derived from an EMBL/GenBank/DDBJ whole genome shotgun (WGS) entry which is preliminary data.</text>
</comment>
<organism evidence="2 3">
    <name type="scientific">Tieghemostelium lacteum</name>
    <name type="common">Slime mold</name>
    <name type="synonym">Dictyostelium lacteum</name>
    <dbReference type="NCBI Taxonomy" id="361077"/>
    <lineage>
        <taxon>Eukaryota</taxon>
        <taxon>Amoebozoa</taxon>
        <taxon>Evosea</taxon>
        <taxon>Eumycetozoa</taxon>
        <taxon>Dictyostelia</taxon>
        <taxon>Dictyosteliales</taxon>
        <taxon>Raperosteliaceae</taxon>
        <taxon>Tieghemostelium</taxon>
    </lineage>
</organism>
<proteinExistence type="predicted"/>
<dbReference type="EMBL" id="LODT01000034">
    <property type="protein sequence ID" value="KYQ91646.1"/>
    <property type="molecule type" value="Genomic_DNA"/>
</dbReference>
<sequence length="182" mass="21507">MISFTTLNLAFQTRATSTTLLTEWTASGEVNPYYSMRTFRIQMYLKPIDTFRAYIHAQLNRLKFFFSHIKHLVELVNFVLFITSIALYIAFLSDKDRDSGKIDDIRDTYPTFLENLGQTALVMYQISTINILLLAFKTFGFLIVHKRLYVIWITLSQAKVQLITFGFLILRLDNIWYQYEWI</sequence>
<evidence type="ECO:0000256" key="1">
    <source>
        <dbReference type="SAM" id="Phobius"/>
    </source>
</evidence>
<keyword evidence="1" id="KW-0472">Membrane</keyword>
<evidence type="ECO:0000313" key="3">
    <source>
        <dbReference type="Proteomes" id="UP000076078"/>
    </source>
</evidence>
<feature type="transmembrane region" description="Helical" evidence="1">
    <location>
        <begin position="72"/>
        <end position="91"/>
    </location>
</feature>
<feature type="transmembrane region" description="Helical" evidence="1">
    <location>
        <begin position="116"/>
        <end position="136"/>
    </location>
</feature>
<reference evidence="2 3" key="1">
    <citation type="submission" date="2015-12" db="EMBL/GenBank/DDBJ databases">
        <title>Dictyostelia acquired genes for synthesis and detection of signals that induce cell-type specialization by lateral gene transfer from prokaryotes.</title>
        <authorList>
            <person name="Gloeckner G."/>
            <person name="Schaap P."/>
        </authorList>
    </citation>
    <scope>NUCLEOTIDE SEQUENCE [LARGE SCALE GENOMIC DNA]</scope>
    <source>
        <strain evidence="2 3">TK</strain>
    </source>
</reference>
<keyword evidence="3" id="KW-1185">Reference proteome</keyword>
<evidence type="ECO:0008006" key="4">
    <source>
        <dbReference type="Google" id="ProtNLM"/>
    </source>
</evidence>
<dbReference type="STRING" id="361077.A0A151ZCH0"/>
<dbReference type="OrthoDB" id="444119at2759"/>
<accession>A0A151ZCH0</accession>
<dbReference type="AlphaFoldDB" id="A0A151ZCH0"/>
<gene>
    <name evidence="2" type="ORF">DLAC_07423</name>
</gene>
<keyword evidence="1" id="KW-1133">Transmembrane helix</keyword>
<evidence type="ECO:0000313" key="2">
    <source>
        <dbReference type="EMBL" id="KYQ91646.1"/>
    </source>
</evidence>
<dbReference type="InParanoid" id="A0A151ZCH0"/>